<protein>
    <submittedName>
        <fullName evidence="3">SpoVR family protein</fullName>
    </submittedName>
</protein>
<gene>
    <name evidence="3" type="ORF">CLFO_31710</name>
</gene>
<dbReference type="EMBL" id="CP020559">
    <property type="protein sequence ID" value="ARE88765.1"/>
    <property type="molecule type" value="Genomic_DNA"/>
</dbReference>
<evidence type="ECO:0000313" key="4">
    <source>
        <dbReference type="Proteomes" id="UP000192478"/>
    </source>
</evidence>
<dbReference type="AlphaFoldDB" id="A0AAC9RP86"/>
<dbReference type="InterPro" id="IPR007390">
    <property type="entry name" value="Spore_V_R"/>
</dbReference>
<dbReference type="PANTHER" id="PTHR30029:SF2">
    <property type="entry name" value="STAGE V SPORULATION PROTEIN R"/>
    <property type="match status" value="1"/>
</dbReference>
<dbReference type="Proteomes" id="UP000192478">
    <property type="component" value="Chromosome"/>
</dbReference>
<reference evidence="3 4" key="1">
    <citation type="submission" date="2017-03" db="EMBL/GenBank/DDBJ databases">
        <title>Complete sequence of Clostridium formicaceticum DSM 92.</title>
        <authorList>
            <person name="Poehlein A."/>
            <person name="Karl M."/>
            <person name="Bengelsdorf F.R."/>
            <person name="Duerre P."/>
            <person name="Daniel R."/>
        </authorList>
    </citation>
    <scope>NUCLEOTIDE SEQUENCE [LARGE SCALE GENOMIC DNA]</scope>
    <source>
        <strain evidence="3 4">DSM 92</strain>
    </source>
</reference>
<organism evidence="3 4">
    <name type="scientific">Clostridium formicaceticum</name>
    <dbReference type="NCBI Taxonomy" id="1497"/>
    <lineage>
        <taxon>Bacteria</taxon>
        <taxon>Bacillati</taxon>
        <taxon>Bacillota</taxon>
        <taxon>Clostridia</taxon>
        <taxon>Eubacteriales</taxon>
        <taxon>Clostridiaceae</taxon>
        <taxon>Clostridium</taxon>
    </lineage>
</organism>
<name>A0AAC9RP86_9CLOT</name>
<evidence type="ECO:0000259" key="1">
    <source>
        <dbReference type="Pfam" id="PF04293"/>
    </source>
</evidence>
<dbReference type="Pfam" id="PF04293">
    <property type="entry name" value="SpoVR"/>
    <property type="match status" value="1"/>
</dbReference>
<accession>A0AAC9RP86</accession>
<proteinExistence type="predicted"/>
<dbReference type="Pfam" id="PF24755">
    <property type="entry name" value="SpoVR_C"/>
    <property type="match status" value="1"/>
</dbReference>
<dbReference type="InterPro" id="IPR057008">
    <property type="entry name" value="SpoVR-like_C"/>
</dbReference>
<dbReference type="PANTHER" id="PTHR30029">
    <property type="entry name" value="STAGE V SPORULATION PROTEIN R"/>
    <property type="match status" value="1"/>
</dbReference>
<dbReference type="InterPro" id="IPR056174">
    <property type="entry name" value="SpoVR_N"/>
</dbReference>
<evidence type="ECO:0000313" key="3">
    <source>
        <dbReference type="EMBL" id="ARE88765.1"/>
    </source>
</evidence>
<feature type="domain" description="SpoVR protein-like N-terminal" evidence="1">
    <location>
        <begin position="6"/>
        <end position="385"/>
    </location>
</feature>
<sequence length="462" mass="54692">MPMREYTIKELEKWNKKIEEIAIKEGLDYYPQEFEVCSYDDMLCYEAYVGMPAHYPHWSYGKAYEKSKTLYSYNLKGLPYEMVINSNPCIAYLMRDNTLLLQILTIAHVYGHNDFFKNNRLFVEGTRAEDVVQMFKKHADRVRSYIHDPSIGYEKVERILDAAHGIKFQTSRVTGDKKISDKEKKEKLLTKYYEETKITSVLEGKKEVPYPNLNKIPLEPTEEIMEFIITYGKLEEWERDIMRIVLEETKYFIPQIETKIMNEGWASYWHYKILNQLELPQNLHMEFLSRHNQVVRPFLGSINPYYMGFKIFTEIEKSYGKEKIFEVRKIERDQSFIRRYLTEGLCKEMHLFQYNKKEKDYIIEEVADETGWKKIRNTIANTVGMEAIPCIKVVEVSQKDHILILKHDYDGRELELSYAYETLKYITSLWGGKVQLMTTISKTPKTISCDENKRVSISSATS</sequence>
<evidence type="ECO:0000259" key="2">
    <source>
        <dbReference type="Pfam" id="PF24755"/>
    </source>
</evidence>
<feature type="domain" description="SpoVR-like C-terminal" evidence="2">
    <location>
        <begin position="389"/>
        <end position="438"/>
    </location>
</feature>